<dbReference type="Proteomes" id="UP000176944">
    <property type="component" value="Chromosome"/>
</dbReference>
<reference evidence="1" key="1">
    <citation type="journal article" date="2017" name="Proc. Natl. Acad. Sci. U.S.A.">
        <title>Comparative genomics uncovers the prolific and distinctive metabolic potential of the cyanobacterial genus Moorea.</title>
        <authorList>
            <person name="Leao T."/>
            <person name="Castelao G."/>
            <person name="Korobeynikov A."/>
            <person name="Monroe E.A."/>
            <person name="Podell S."/>
            <person name="Glukhov E."/>
            <person name="Allen E.E."/>
            <person name="Gerwick W.H."/>
            <person name="Gerwick L."/>
        </authorList>
    </citation>
    <scope>NUCLEOTIDE SEQUENCE</scope>
    <source>
        <strain evidence="1">JHB</strain>
    </source>
</reference>
<accession>A0A9Q9SUE6</accession>
<proteinExistence type="predicted"/>
<gene>
    <name evidence="1" type="ORF">BJP36_37735</name>
</gene>
<evidence type="ECO:0000313" key="1">
    <source>
        <dbReference type="EMBL" id="WAN69837.1"/>
    </source>
</evidence>
<reference evidence="1" key="2">
    <citation type="submission" date="2022-10" db="EMBL/GenBank/DDBJ databases">
        <authorList>
            <person name="Ngo T.-E."/>
        </authorList>
    </citation>
    <scope>NUCLEOTIDE SEQUENCE</scope>
    <source>
        <strain evidence="1">JHB</strain>
    </source>
</reference>
<name>A0A9Q9SUE6_MOOP1</name>
<organism evidence="1">
    <name type="scientific">Moorena producens (strain JHB)</name>
    <dbReference type="NCBI Taxonomy" id="1454205"/>
    <lineage>
        <taxon>Bacteria</taxon>
        <taxon>Bacillati</taxon>
        <taxon>Cyanobacteriota</taxon>
        <taxon>Cyanophyceae</taxon>
        <taxon>Coleofasciculales</taxon>
        <taxon>Coleofasciculaceae</taxon>
        <taxon>Moorena</taxon>
    </lineage>
</organism>
<protein>
    <submittedName>
        <fullName evidence="1">Uncharacterized protein</fullName>
    </submittedName>
</protein>
<sequence>MLIAQGLTSQPNAGLSIQPSAISRQLILFKSTISSVRYGQKLFGVAWPQAFS</sequence>
<dbReference type="EMBL" id="CP017708">
    <property type="protein sequence ID" value="WAN69837.1"/>
    <property type="molecule type" value="Genomic_DNA"/>
</dbReference>
<dbReference type="AlphaFoldDB" id="A0A9Q9SUE6"/>